<keyword evidence="1 3" id="KW-0378">Hydrolase</keyword>
<dbReference type="AlphaFoldDB" id="A0A518V8L1"/>
<dbReference type="Gene3D" id="3.40.50.1820">
    <property type="entry name" value="alpha/beta hydrolase"/>
    <property type="match status" value="1"/>
</dbReference>
<evidence type="ECO:0000313" key="4">
    <source>
        <dbReference type="Proteomes" id="UP000319432"/>
    </source>
</evidence>
<evidence type="ECO:0000256" key="1">
    <source>
        <dbReference type="ARBA" id="ARBA00022801"/>
    </source>
</evidence>
<dbReference type="InterPro" id="IPR050261">
    <property type="entry name" value="FrsA_esterase"/>
</dbReference>
<accession>A0A518V8L1</accession>
<feature type="domain" description="Serine aminopeptidase S33" evidence="2">
    <location>
        <begin position="31"/>
        <end position="146"/>
    </location>
</feature>
<sequence length="277" mass="31574">MKKHVEIQWQNETLAATLYVPELENQEEAFPLIVICHGFIGSRIGVNRLFVETANQLIRDGYAVLCFDYVGCGESTGEYGRSGFDQLVAQTRHVLKEVAHFPEVDAHRIYLLGHSLGGAVALYTAVREPDIHKLMLWAPVAHPYKDIVRIVGVDTYQRAWQDSFADYMGYGFTPDFFESLQPFVPLKELQKYSGDVFIAHGTADLDIPVEYCFHYYYAFRSRHRGKSDKEIILEADHTFSNGCSRTKLIDSTREWLSGERFYKQSGGSVKSMLGYSM</sequence>
<dbReference type="InterPro" id="IPR029058">
    <property type="entry name" value="AB_hydrolase_fold"/>
</dbReference>
<dbReference type="SUPFAM" id="SSF53474">
    <property type="entry name" value="alpha/beta-Hydrolases"/>
    <property type="match status" value="1"/>
</dbReference>
<organism evidence="3 4">
    <name type="scientific">Brevibacillus laterosporus</name>
    <name type="common">Bacillus laterosporus</name>
    <dbReference type="NCBI Taxonomy" id="1465"/>
    <lineage>
        <taxon>Bacteria</taxon>
        <taxon>Bacillati</taxon>
        <taxon>Bacillota</taxon>
        <taxon>Bacilli</taxon>
        <taxon>Bacillales</taxon>
        <taxon>Paenibacillaceae</taxon>
        <taxon>Brevibacillus</taxon>
    </lineage>
</organism>
<evidence type="ECO:0000259" key="2">
    <source>
        <dbReference type="Pfam" id="PF12146"/>
    </source>
</evidence>
<dbReference type="PANTHER" id="PTHR22946:SF9">
    <property type="entry name" value="POLYKETIDE TRANSFERASE AF380"/>
    <property type="match status" value="1"/>
</dbReference>
<proteinExistence type="predicted"/>
<evidence type="ECO:0000313" key="3">
    <source>
        <dbReference type="EMBL" id="QDX93309.1"/>
    </source>
</evidence>
<reference evidence="3 4" key="1">
    <citation type="submission" date="2018-11" db="EMBL/GenBank/DDBJ databases">
        <title>Phylogenetic determinants of toxin gene distribution in genomes of Brevibacillus laterosporus.</title>
        <authorList>
            <person name="Glare T.R."/>
            <person name="Durrant A."/>
            <person name="Berry C."/>
            <person name="Palma L."/>
            <person name="Ormskirk M."/>
            <person name="Cox M.O."/>
        </authorList>
    </citation>
    <scope>NUCLEOTIDE SEQUENCE [LARGE SCALE GENOMIC DNA]</scope>
    <source>
        <strain evidence="3 4">1821L</strain>
    </source>
</reference>
<dbReference type="Pfam" id="PF12146">
    <property type="entry name" value="Hydrolase_4"/>
    <property type="match status" value="1"/>
</dbReference>
<dbReference type="InterPro" id="IPR022742">
    <property type="entry name" value="Hydrolase_4"/>
</dbReference>
<name>A0A518V8L1_BRELA</name>
<keyword evidence="4" id="KW-1185">Reference proteome</keyword>
<dbReference type="PANTHER" id="PTHR22946">
    <property type="entry name" value="DIENELACTONE HYDROLASE DOMAIN-CONTAINING PROTEIN-RELATED"/>
    <property type="match status" value="1"/>
</dbReference>
<dbReference type="GO" id="GO:0052689">
    <property type="term" value="F:carboxylic ester hydrolase activity"/>
    <property type="evidence" value="ECO:0007669"/>
    <property type="project" value="UniProtKB-ARBA"/>
</dbReference>
<dbReference type="OrthoDB" id="9780269at2"/>
<dbReference type="Proteomes" id="UP000319432">
    <property type="component" value="Chromosome"/>
</dbReference>
<gene>
    <name evidence="3" type="ORF">EEL30_13950</name>
</gene>
<protein>
    <submittedName>
        <fullName evidence="3">Alpha/beta fold hydrolase</fullName>
    </submittedName>
</protein>
<dbReference type="EMBL" id="CP033464">
    <property type="protein sequence ID" value="QDX93309.1"/>
    <property type="molecule type" value="Genomic_DNA"/>
</dbReference>